<reference evidence="2" key="1">
    <citation type="submission" date="2025-08" db="UniProtKB">
        <authorList>
            <consortium name="Ensembl"/>
        </authorList>
    </citation>
    <scope>IDENTIFICATION</scope>
</reference>
<dbReference type="Proteomes" id="UP000694427">
    <property type="component" value="Unplaced"/>
</dbReference>
<dbReference type="PANTHER" id="PTHR33444">
    <property type="entry name" value="SI:DKEY-19B23.12-RELATED"/>
    <property type="match status" value="1"/>
</dbReference>
<keyword evidence="1" id="KW-1133">Transmembrane helix</keyword>
<evidence type="ECO:0000256" key="1">
    <source>
        <dbReference type="SAM" id="Phobius"/>
    </source>
</evidence>
<evidence type="ECO:0000313" key="3">
    <source>
        <dbReference type="Proteomes" id="UP000694427"/>
    </source>
</evidence>
<dbReference type="InterPro" id="IPR040350">
    <property type="entry name" value="TMEM272"/>
</dbReference>
<protein>
    <submittedName>
        <fullName evidence="2">Si:dkey-19b23.14</fullName>
    </submittedName>
</protein>
<sequence>NVDLIMYSRKYLQKENLFCCLNFTDIKIFNSSKMFSLFIAGSVWIYSVHPPSYDPTNGQNYCNKTLYLFAFWLNTVCYGCLAVLLLCSGFSMLYICLKSTCQRPQPLASNSQQHV</sequence>
<proteinExistence type="predicted"/>
<name>A0A8C1KHJ8_CYPCA</name>
<feature type="transmembrane region" description="Helical" evidence="1">
    <location>
        <begin position="34"/>
        <end position="49"/>
    </location>
</feature>
<organism evidence="2 3">
    <name type="scientific">Cyprinus carpio</name>
    <name type="common">Common carp</name>
    <dbReference type="NCBI Taxonomy" id="7962"/>
    <lineage>
        <taxon>Eukaryota</taxon>
        <taxon>Metazoa</taxon>
        <taxon>Chordata</taxon>
        <taxon>Craniata</taxon>
        <taxon>Vertebrata</taxon>
        <taxon>Euteleostomi</taxon>
        <taxon>Actinopterygii</taxon>
        <taxon>Neopterygii</taxon>
        <taxon>Teleostei</taxon>
        <taxon>Ostariophysi</taxon>
        <taxon>Cypriniformes</taxon>
        <taxon>Cyprinidae</taxon>
        <taxon>Cyprininae</taxon>
        <taxon>Cyprinus</taxon>
    </lineage>
</organism>
<keyword evidence="1" id="KW-0812">Transmembrane</keyword>
<evidence type="ECO:0000313" key="2">
    <source>
        <dbReference type="Ensembl" id="ENSCCRP00010047059.1"/>
    </source>
</evidence>
<dbReference type="PANTHER" id="PTHR33444:SF2">
    <property type="entry name" value="MARVEL DOMAIN-CONTAINING PROTEIN"/>
    <property type="match status" value="1"/>
</dbReference>
<dbReference type="Ensembl" id="ENSCCRT00010051572.1">
    <property type="protein sequence ID" value="ENSCCRP00010047059.1"/>
    <property type="gene ID" value="ENSCCRG00010019908.1"/>
</dbReference>
<keyword evidence="3" id="KW-1185">Reference proteome</keyword>
<keyword evidence="1" id="KW-0472">Membrane</keyword>
<dbReference type="AlphaFoldDB" id="A0A8C1KHJ8"/>
<feature type="transmembrane region" description="Helical" evidence="1">
    <location>
        <begin position="69"/>
        <end position="97"/>
    </location>
</feature>
<reference evidence="2" key="2">
    <citation type="submission" date="2025-09" db="UniProtKB">
        <authorList>
            <consortium name="Ensembl"/>
        </authorList>
    </citation>
    <scope>IDENTIFICATION</scope>
</reference>
<accession>A0A8C1KHJ8</accession>